<sequence length="191" mass="21314">MIDVTVVVLPKTSRTLLDPSKYLPTTSNSKLSVSTATPASAKQQSRPEKKARKALTKLGLKQVVGITKIMIKKNPSLILKFENPEVFKLPHSDLYVFFGEVKKEEQTRSRDIYIQKLAEALSKENFSPKDDNPPVQEADEEDAEDIDETGMDPSDIELVMKQTNVSRVRAVKALKANDNDLVNAIMELSDV</sequence>
<proteinExistence type="predicted"/>
<protein>
    <recommendedName>
        <fullName evidence="2">NAC-A/B domain-containing protein</fullName>
    </recommendedName>
</protein>
<dbReference type="Pfam" id="PF19026">
    <property type="entry name" value="UBA_HYPK"/>
    <property type="match status" value="1"/>
</dbReference>
<dbReference type="AlphaFoldDB" id="A0AA38M1I6"/>
<dbReference type="PROSITE" id="PS51151">
    <property type="entry name" value="NAC_AB"/>
    <property type="match status" value="1"/>
</dbReference>
<dbReference type="InterPro" id="IPR044034">
    <property type="entry name" value="NAC-like_UBA"/>
</dbReference>
<dbReference type="CDD" id="cd22054">
    <property type="entry name" value="NAC_NACA"/>
    <property type="match status" value="1"/>
</dbReference>
<feature type="compositionally biased region" description="Polar residues" evidence="1">
    <location>
        <begin position="26"/>
        <end position="44"/>
    </location>
</feature>
<dbReference type="PANTHER" id="PTHR21713">
    <property type="entry name" value="NASCENT POLYPEPTIDE ASSOCIATED COMPLEX ALPHA SUBUNIT-RELATED"/>
    <property type="match status" value="1"/>
</dbReference>
<dbReference type="Proteomes" id="UP001168821">
    <property type="component" value="Unassembled WGS sequence"/>
</dbReference>
<evidence type="ECO:0000256" key="1">
    <source>
        <dbReference type="SAM" id="MobiDB-lite"/>
    </source>
</evidence>
<name>A0AA38M1I6_9CUCU</name>
<dbReference type="Pfam" id="PF01849">
    <property type="entry name" value="NAC"/>
    <property type="match status" value="1"/>
</dbReference>
<dbReference type="GO" id="GO:0005854">
    <property type="term" value="C:nascent polypeptide-associated complex"/>
    <property type="evidence" value="ECO:0007669"/>
    <property type="project" value="InterPro"/>
</dbReference>
<dbReference type="FunFam" id="1.10.8.10:FF:000006">
    <property type="entry name" value="Putative nascent polypeptide-associated complex subunit alpha"/>
    <property type="match status" value="1"/>
</dbReference>
<evidence type="ECO:0000313" key="3">
    <source>
        <dbReference type="EMBL" id="KAJ3634416.1"/>
    </source>
</evidence>
<feature type="domain" description="NAC-A/B" evidence="2">
    <location>
        <begin position="45"/>
        <end position="110"/>
    </location>
</feature>
<dbReference type="SMART" id="SM01407">
    <property type="entry name" value="NAC"/>
    <property type="match status" value="1"/>
</dbReference>
<feature type="region of interest" description="Disordered" evidence="1">
    <location>
        <begin position="26"/>
        <end position="51"/>
    </location>
</feature>
<dbReference type="InterPro" id="IPR002715">
    <property type="entry name" value="Nas_poly-pep-assoc_cplx_dom"/>
</dbReference>
<dbReference type="PIRSF" id="PIRSF015901">
    <property type="entry name" value="NAC_alpha"/>
    <property type="match status" value="1"/>
</dbReference>
<dbReference type="EMBL" id="JALNTZ010000542">
    <property type="protein sequence ID" value="KAJ3634416.1"/>
    <property type="molecule type" value="Genomic_DNA"/>
</dbReference>
<reference evidence="3" key="1">
    <citation type="journal article" date="2023" name="G3 (Bethesda)">
        <title>Whole genome assemblies of Zophobas morio and Tenebrio molitor.</title>
        <authorList>
            <person name="Kaur S."/>
            <person name="Stinson S.A."/>
            <person name="diCenzo G.C."/>
        </authorList>
    </citation>
    <scope>NUCLEOTIDE SEQUENCE</scope>
    <source>
        <strain evidence="3">QUZm001</strain>
    </source>
</reference>
<organism evidence="3 4">
    <name type="scientific">Zophobas morio</name>
    <dbReference type="NCBI Taxonomy" id="2755281"/>
    <lineage>
        <taxon>Eukaryota</taxon>
        <taxon>Metazoa</taxon>
        <taxon>Ecdysozoa</taxon>
        <taxon>Arthropoda</taxon>
        <taxon>Hexapoda</taxon>
        <taxon>Insecta</taxon>
        <taxon>Pterygota</taxon>
        <taxon>Neoptera</taxon>
        <taxon>Endopterygota</taxon>
        <taxon>Coleoptera</taxon>
        <taxon>Polyphaga</taxon>
        <taxon>Cucujiformia</taxon>
        <taxon>Tenebrionidae</taxon>
        <taxon>Zophobas</taxon>
    </lineage>
</organism>
<dbReference type="InterPro" id="IPR016641">
    <property type="entry name" value="EGD2/NACA0like"/>
</dbReference>
<dbReference type="Gene3D" id="1.10.8.10">
    <property type="entry name" value="DNA helicase RuvA subunit, C-terminal domain"/>
    <property type="match status" value="1"/>
</dbReference>
<gene>
    <name evidence="3" type="ORF">Zmor_019104</name>
</gene>
<dbReference type="CDD" id="cd14358">
    <property type="entry name" value="UBA_NAC_euk"/>
    <property type="match status" value="1"/>
</dbReference>
<feature type="compositionally biased region" description="Acidic residues" evidence="1">
    <location>
        <begin position="137"/>
        <end position="150"/>
    </location>
</feature>
<evidence type="ECO:0000259" key="2">
    <source>
        <dbReference type="PROSITE" id="PS51151"/>
    </source>
</evidence>
<dbReference type="Gene3D" id="2.20.70.30">
    <property type="entry name" value="Nascent polypeptide-associated complex domain"/>
    <property type="match status" value="1"/>
</dbReference>
<evidence type="ECO:0000313" key="4">
    <source>
        <dbReference type="Proteomes" id="UP001168821"/>
    </source>
</evidence>
<comment type="caution">
    <text evidence="3">The sequence shown here is derived from an EMBL/GenBank/DDBJ whole genome shotgun (WGS) entry which is preliminary data.</text>
</comment>
<dbReference type="InterPro" id="IPR038187">
    <property type="entry name" value="NAC_A/B_dom_sf"/>
</dbReference>
<accession>A0AA38M1I6</accession>
<feature type="region of interest" description="Disordered" evidence="1">
    <location>
        <begin position="123"/>
        <end position="154"/>
    </location>
</feature>
<keyword evidence="4" id="KW-1185">Reference proteome</keyword>